<protein>
    <submittedName>
        <fullName evidence="2">DUF4245 domain-containing protein</fullName>
    </submittedName>
</protein>
<dbReference type="AlphaFoldDB" id="A0A9E8MJ83"/>
<reference evidence="2" key="1">
    <citation type="submission" date="2022-11" db="EMBL/GenBank/DDBJ databases">
        <title>Description of Microcella daejonensis nov. sp, isolated from riverside soil.</title>
        <authorList>
            <person name="Molina K.M."/>
            <person name="Kim S.B."/>
        </authorList>
    </citation>
    <scope>NUCLEOTIDE SEQUENCE</scope>
    <source>
        <strain evidence="2">MMS21-STM12</strain>
    </source>
</reference>
<sequence length="212" mass="23111">MTDPVTGRPIVAELGRPETPQEKADRIAENRRKRRANQTARNLVLSLVASMAIVLFLVVVTVREEPDGLVIDYRASAIEAEGGLGQQVLAPEVPADWVSNRADLSGDSTVIEWYIGFITPGERFLALVQGFDANPSWLAEELRQPQSSEEIEIGGVTWTLYDRRGIEGVGNRQYALVTETETSTVVLYGTASEAEFAQLATAVAAELPEPAE</sequence>
<evidence type="ECO:0000256" key="1">
    <source>
        <dbReference type="SAM" id="Phobius"/>
    </source>
</evidence>
<keyword evidence="1" id="KW-0812">Transmembrane</keyword>
<gene>
    <name evidence="2" type="ORF">OVN18_08340</name>
</gene>
<name>A0A9E8MJ83_9MICO</name>
<dbReference type="InterPro" id="IPR025339">
    <property type="entry name" value="DUF4245"/>
</dbReference>
<keyword evidence="1" id="KW-1133">Transmembrane helix</keyword>
<dbReference type="Pfam" id="PF14030">
    <property type="entry name" value="DUF4245"/>
    <property type="match status" value="1"/>
</dbReference>
<evidence type="ECO:0000313" key="2">
    <source>
        <dbReference type="EMBL" id="WAB80578.1"/>
    </source>
</evidence>
<proteinExistence type="predicted"/>
<feature type="transmembrane region" description="Helical" evidence="1">
    <location>
        <begin position="42"/>
        <end position="62"/>
    </location>
</feature>
<dbReference type="RefSeq" id="WP_267780250.1">
    <property type="nucleotide sequence ID" value="NZ_CP113089.1"/>
</dbReference>
<accession>A0A9E8MJ83</accession>
<keyword evidence="3" id="KW-1185">Reference proteome</keyword>
<keyword evidence="1" id="KW-0472">Membrane</keyword>
<organism evidence="2 3">
    <name type="scientific">Microcella daejeonensis</name>
    <dbReference type="NCBI Taxonomy" id="2994971"/>
    <lineage>
        <taxon>Bacteria</taxon>
        <taxon>Bacillati</taxon>
        <taxon>Actinomycetota</taxon>
        <taxon>Actinomycetes</taxon>
        <taxon>Micrococcales</taxon>
        <taxon>Microbacteriaceae</taxon>
        <taxon>Microcella</taxon>
    </lineage>
</organism>
<dbReference type="KEGG" id="mdb:OVN18_08340"/>
<dbReference type="EMBL" id="CP113089">
    <property type="protein sequence ID" value="WAB80578.1"/>
    <property type="molecule type" value="Genomic_DNA"/>
</dbReference>
<evidence type="ECO:0000313" key="3">
    <source>
        <dbReference type="Proteomes" id="UP001164706"/>
    </source>
</evidence>
<dbReference type="Proteomes" id="UP001164706">
    <property type="component" value="Chromosome"/>
</dbReference>